<evidence type="ECO:0000313" key="2">
    <source>
        <dbReference type="Proteomes" id="UP000254765"/>
    </source>
</evidence>
<organism evidence="1 2">
    <name type="scientific">Serratia marcescens</name>
    <dbReference type="NCBI Taxonomy" id="615"/>
    <lineage>
        <taxon>Bacteria</taxon>
        <taxon>Pseudomonadati</taxon>
        <taxon>Pseudomonadota</taxon>
        <taxon>Gammaproteobacteria</taxon>
        <taxon>Enterobacterales</taxon>
        <taxon>Yersiniaceae</taxon>
        <taxon>Serratia</taxon>
    </lineage>
</organism>
<evidence type="ECO:0000313" key="1">
    <source>
        <dbReference type="EMBL" id="SUI73048.1"/>
    </source>
</evidence>
<proteinExistence type="predicted"/>
<dbReference type="EMBL" id="UGYK01000002">
    <property type="protein sequence ID" value="SUI73048.1"/>
    <property type="molecule type" value="Genomic_DNA"/>
</dbReference>
<reference evidence="1 2" key="1">
    <citation type="submission" date="2018-06" db="EMBL/GenBank/DDBJ databases">
        <authorList>
            <consortium name="Pathogen Informatics"/>
            <person name="Doyle S."/>
        </authorList>
    </citation>
    <scope>NUCLEOTIDE SEQUENCE [LARGE SCALE GENOMIC DNA]</scope>
    <source>
        <strain evidence="1 2">NCTC10211</strain>
    </source>
</reference>
<accession>A0A380A261</accession>
<name>A0A380A261_SERMA</name>
<sequence length="768" mass="83837">MGNLNNRSLWTENIYQIEDSDLVKGGESGVGNIQASQLAARTTYLKNLFETLMSMVSLGESPYSSVEKAQAAIDSGKIPLDAVFSVLSADNEKAVELYKNENGIATPTGDSYASLAFVEVLSSALDFLNARIPRQLGANLAGYQFMITDSTGIKGLFGIDDDGGLVATGLDEPMQDYLRNMVSTSFSNRIAGYQVVIFAQDMKNALFAIDDDGGAWLPGMDEPVQNYLTPIQPAGFSSRIEGYQFVLFAKALSDAILAIDNDGGLWLPGMNEPVQDALSASGPGLVRPHNGIPALFADKTAETPVWDRAPVVSATPITRDGVSFIFQENAVLRAGLFPLRYPVNQGYPIRELPLKPAEIHALYGRGQSLRVGQDARLSDFDPEYAGHLLMFSGAGQDRGCQWPPDGPVTDTTLGGFTDAQPLPYRQNCQVPGALHVLRRHKKRGIAVDDMPILLTRMDAKSGTGYEGLKKGTLPYLDGLTSCQAFTNRAIAVGKIPIVKCVGYTFGEHDSALVSEFGQFRAMQDEWINDTQADLMKITGQASRILIDLDQIGSVMVVPRPGQSTLRGDIIAIDQWELSLARLDVFMSTPKYHLNRQFASDFQHLNGLGYCILGEYQGQAEDFTLYDRLTNPQGRKWRPVEPESIVAINENTFDVTLNSPLGGALRINTDIGTAPNLGIDLSLKSTEVNSVQQNSDRVFRIVTNGPPAAGDYFRFGFNAIDNKDFNGINWTHPLVNISDESNILSDYKKGFKLTNWCVLSRIAVPAERG</sequence>
<protein>
    <submittedName>
        <fullName evidence="1">Uncharacterized protein</fullName>
    </submittedName>
</protein>
<dbReference type="RefSeq" id="WP_033640725.1">
    <property type="nucleotide sequence ID" value="NZ_CAMIQS010000002.1"/>
</dbReference>
<dbReference type="Proteomes" id="UP000254765">
    <property type="component" value="Unassembled WGS sequence"/>
</dbReference>
<gene>
    <name evidence="1" type="ORF">NCTC10211_04558</name>
</gene>
<dbReference type="AlphaFoldDB" id="A0A380A261"/>